<dbReference type="InterPro" id="IPR050416">
    <property type="entry name" value="FAD-linked_Oxidoreductase"/>
</dbReference>
<sequence length="428" mass="46905">MASIDVLESFEATHPDIRLLRPEDEGWATRRETRGRAGQELKPLGTSSSVDFTVRSGGNDFYGRYVVDDGLIIDVRELNNVAISDDRQTASIGGGVTARSLASQLEDDGYICPVGNTGEIGYVGWATLGGYGPLTNKLGMGYEGIVGAEVVNARGEIVQAGEEMLEGIRGMGGNLGVITKLIIRIYPKFQLLSGMVMFEANPENVHAIVEAEAELEVPKEATMHYFIIDAGGRSVAMSFTWASDNHEKGKEFLDRLLTRLPPPKMNMVASKSLVGYFDSVRPPCLPWGCQRSIYVKELSTGLINILMDSLKVIPPQVNIAWSMTIQAQRAQSPPNCFGAATHMLLSFSDMTSSEDALAAARSWNDELYTKLRGSGDEALLDGSYPPLTRPADRTAEQLFGNKWPRARELKETFDPENVYKWAVPRFAA</sequence>
<keyword evidence="4" id="KW-0560">Oxidoreductase</keyword>
<dbReference type="Gene3D" id="3.30.465.10">
    <property type="match status" value="1"/>
</dbReference>
<evidence type="ECO:0000256" key="1">
    <source>
        <dbReference type="ARBA" id="ARBA00005466"/>
    </source>
</evidence>
<evidence type="ECO:0000313" key="7">
    <source>
        <dbReference type="Proteomes" id="UP000887229"/>
    </source>
</evidence>
<dbReference type="Proteomes" id="UP000887229">
    <property type="component" value="Unassembled WGS sequence"/>
</dbReference>
<dbReference type="PANTHER" id="PTHR42973:SF7">
    <property type="entry name" value="FAD-BINDING PCMH-TYPE DOMAIN-CONTAINING PROTEIN"/>
    <property type="match status" value="1"/>
</dbReference>
<evidence type="ECO:0000256" key="4">
    <source>
        <dbReference type="ARBA" id="ARBA00023002"/>
    </source>
</evidence>
<organism evidence="6 7">
    <name type="scientific">Emericellopsis atlantica</name>
    <dbReference type="NCBI Taxonomy" id="2614577"/>
    <lineage>
        <taxon>Eukaryota</taxon>
        <taxon>Fungi</taxon>
        <taxon>Dikarya</taxon>
        <taxon>Ascomycota</taxon>
        <taxon>Pezizomycotina</taxon>
        <taxon>Sordariomycetes</taxon>
        <taxon>Hypocreomycetidae</taxon>
        <taxon>Hypocreales</taxon>
        <taxon>Bionectriaceae</taxon>
        <taxon>Emericellopsis</taxon>
    </lineage>
</organism>
<dbReference type="InterPro" id="IPR016166">
    <property type="entry name" value="FAD-bd_PCMH"/>
</dbReference>
<accession>A0A9P7ZRX0</accession>
<dbReference type="OrthoDB" id="407275at2759"/>
<feature type="domain" description="FAD-binding PCMH-type" evidence="5">
    <location>
        <begin position="10"/>
        <end position="188"/>
    </location>
</feature>
<keyword evidence="7" id="KW-1185">Reference proteome</keyword>
<keyword evidence="2" id="KW-0285">Flavoprotein</keyword>
<dbReference type="InterPro" id="IPR006094">
    <property type="entry name" value="Oxid_FAD_bind_N"/>
</dbReference>
<name>A0A9P7ZRX0_9HYPO</name>
<reference evidence="6" key="1">
    <citation type="journal article" date="2021" name="IMA Fungus">
        <title>Genomic characterization of three marine fungi, including Emericellopsis atlantica sp. nov. with signatures of a generalist lifestyle and marine biomass degradation.</title>
        <authorList>
            <person name="Hagestad O.C."/>
            <person name="Hou L."/>
            <person name="Andersen J.H."/>
            <person name="Hansen E.H."/>
            <person name="Altermark B."/>
            <person name="Li C."/>
            <person name="Kuhnert E."/>
            <person name="Cox R.J."/>
            <person name="Crous P.W."/>
            <person name="Spatafora J.W."/>
            <person name="Lail K."/>
            <person name="Amirebrahimi M."/>
            <person name="Lipzen A."/>
            <person name="Pangilinan J."/>
            <person name="Andreopoulos W."/>
            <person name="Hayes R.D."/>
            <person name="Ng V."/>
            <person name="Grigoriev I.V."/>
            <person name="Jackson S.A."/>
            <person name="Sutton T.D.S."/>
            <person name="Dobson A.D.W."/>
            <person name="Rama T."/>
        </authorList>
    </citation>
    <scope>NUCLEOTIDE SEQUENCE</scope>
    <source>
        <strain evidence="6">TS7</strain>
    </source>
</reference>
<protein>
    <recommendedName>
        <fullName evidence="5">FAD-binding PCMH-type domain-containing protein</fullName>
    </recommendedName>
</protein>
<dbReference type="PANTHER" id="PTHR42973">
    <property type="entry name" value="BINDING OXIDOREDUCTASE, PUTATIVE (AFU_ORTHOLOGUE AFUA_1G17690)-RELATED"/>
    <property type="match status" value="1"/>
</dbReference>
<evidence type="ECO:0000256" key="3">
    <source>
        <dbReference type="ARBA" id="ARBA00022827"/>
    </source>
</evidence>
<dbReference type="SUPFAM" id="SSF56176">
    <property type="entry name" value="FAD-binding/transporter-associated domain-like"/>
    <property type="match status" value="1"/>
</dbReference>
<keyword evidence="3" id="KW-0274">FAD</keyword>
<dbReference type="GeneID" id="70292931"/>
<dbReference type="Pfam" id="PF01565">
    <property type="entry name" value="FAD_binding_4"/>
    <property type="match status" value="1"/>
</dbReference>
<dbReference type="Gene3D" id="3.40.462.20">
    <property type="match status" value="1"/>
</dbReference>
<comment type="caution">
    <text evidence="6">The sequence shown here is derived from an EMBL/GenBank/DDBJ whole genome shotgun (WGS) entry which is preliminary data.</text>
</comment>
<evidence type="ECO:0000259" key="5">
    <source>
        <dbReference type="PROSITE" id="PS51387"/>
    </source>
</evidence>
<evidence type="ECO:0000256" key="2">
    <source>
        <dbReference type="ARBA" id="ARBA00022630"/>
    </source>
</evidence>
<evidence type="ECO:0000313" key="6">
    <source>
        <dbReference type="EMBL" id="KAG9256565.1"/>
    </source>
</evidence>
<dbReference type="InterPro" id="IPR016169">
    <property type="entry name" value="FAD-bd_PCMH_sub2"/>
</dbReference>
<dbReference type="EMBL" id="MU251247">
    <property type="protein sequence ID" value="KAG9256565.1"/>
    <property type="molecule type" value="Genomic_DNA"/>
</dbReference>
<gene>
    <name evidence="6" type="ORF">F5Z01DRAFT_634147</name>
</gene>
<dbReference type="GO" id="GO:0071949">
    <property type="term" value="F:FAD binding"/>
    <property type="evidence" value="ECO:0007669"/>
    <property type="project" value="InterPro"/>
</dbReference>
<dbReference type="InterPro" id="IPR036318">
    <property type="entry name" value="FAD-bd_PCMH-like_sf"/>
</dbReference>
<dbReference type="AlphaFoldDB" id="A0A9P7ZRX0"/>
<dbReference type="PROSITE" id="PS51387">
    <property type="entry name" value="FAD_PCMH"/>
    <property type="match status" value="1"/>
</dbReference>
<dbReference type="RefSeq" id="XP_046120489.1">
    <property type="nucleotide sequence ID" value="XM_046262028.1"/>
</dbReference>
<proteinExistence type="inferred from homology"/>
<dbReference type="GO" id="GO:0016491">
    <property type="term" value="F:oxidoreductase activity"/>
    <property type="evidence" value="ECO:0007669"/>
    <property type="project" value="UniProtKB-KW"/>
</dbReference>
<comment type="similarity">
    <text evidence="1">Belongs to the oxygen-dependent FAD-linked oxidoreductase family.</text>
</comment>